<evidence type="ECO:0000313" key="21">
    <source>
        <dbReference type="Proteomes" id="UP000275408"/>
    </source>
</evidence>
<feature type="domain" description="Cadherin" evidence="19">
    <location>
        <begin position="925"/>
        <end position="1032"/>
    </location>
</feature>
<sequence length="4180" mass="459009">MRLSFITHFGALVILLHLVIGTGAEWKNLIEVKVPEGKPEDYVVYRLPFPTKGEEYMLFYAQKGDALDKVGLFKVSKIGVITTVQPLIYERGKPNEYDLTVVRRSSKETDGGLATTVRVIVQDVNNFPPVFTYSLYNGYIKENSPEGTVVMGLENCYADDRDTSGVRDYKIIKGNEKGYLRAVKYDVGEHSFLQLKATTRPIKRDAKKPFLTLTVEAEDMGNPPKTSQTTIEVSIEEVNDYVPVFDKSSYKREISEDTPIMMQILSVRAIDKDQGISGQVYYFFQTLSSYFTVNAFTGAITLVRELDYTQADQRVHRLTVIARDAGTPSKQSTATVTITVPVDISNFPRPASTTSNQENAAPFFPRAPYHFTLHTSFPIRGSLGVILAVDEDPPGSNSALRYALQNPSGDFTLDSNSGVLTVNKELDAKTYILSVKAEDQGNPPKGAEAQVKVEVESIDNPFNHPTFSNPIQVITVQENTKIGTSVFTASVVSDASTDKGVVYSAIFGSALPYFELNEDTGVLKTAAALDREKHGMYELMIEARNKEEIPRHCHLFLIIKIADEDDSYPDFSRPVYSASVPENSQIGTFVTVIHAIDQDNPSVSYDLSISSSEFQIEAGTGVIRTKRKLDRAIGDRKFLLHVTASDEGGKTAHANVDINVTSAHDSSPKFALEKYQASLREKQGMVPNLLCIAATGSNGPVTYSIKSGANERFTINENTGTLSVLDSFDYRTEKGYVLTVVAKGESSSKTSSTTVTLSITNDDGPPVFVKKSYEVVTQENVNVGTALLVAGDGFRFSTDGRPATDFICSLDDITSREILDHFQVDRIGYECHVKVIKNFVQVSNREFTFQVRVTDINQRNLFDKAGVTVKVTDTNDYAPEFTQSSYWVSIASDTSLGTSTDPQQESEVSLKISVQRTPFVPVEFSSNSYLQSLTEDATVGASVFTVSASRSGSDSGTLTYSIVGGNLDNAFKIDTSSGKVTLAKNLDYETTKKYNLIIRATFDFSDGNIPDVAAEVTGQVTVQDVNDNSPRFLLYNRPTKIAIESYTPSATEVMKVTATDEDTGNFGSVSYNIHDSASNPSVDIPFSINSVTGSLKTNREIKFSEGSFYAIVVRAVDGASRETAVTIEITVLNIGKPPTFKQEEYLKSVSEKSPVGTSVIDIKADHNDPTAPLKYAIINGDPESRFCINYLGVISVAQPLDREKVPSYELSVMVSLNNKNSTTVVKVTLQDANDHAPSFEKSILVINVPENEVNLNLKRLKAIDQDNGDYGKATYSIIQSVRSDTKELFEVEPDSGWVKLKKPLDREKAAEHVLFIRAQDSAQPEPLSDIVKLIIRVTDVNDNKPRFSTSSYQASIPANLKHGSKVVQLSATDLDSGANRLLYYTIKEGNKDGIFEIKNDNGLITLGNRPLASALQDTFTLIVEAADEKDRNKKDEATVLINVFPPDGPPRYPDPSLSFDIQEGILAGQKIASAAAATTEYVIYTILSGNEDGVIQIDPFSGDLVTAQELDYEKADRYELHVMAQDIKGRKAEVKITINVIDINDNSPFFIDEVKGKVDQRATAGARAGDEVAQIVAYDLDNESSMKYKLSPDAEAYIDIDDQGIIRAKRTLDGTIPGKRSTEPLRTLNFNLEARDGANPPNSVTTSVRLAFTNDQAGQNTVALRVREDTPVGKVFAVTPRYIPGGKFSILYPEETPFSVDEEGRIQLKTSLDFETQAVYTLTVREEAFTSSGPIFNDINFEISVVDVNDNDPRFELRQRHGTVNGNAQAGASALKLYVSDADTDANGLAGYQLVTSNAPFGIDPLEDTLKVGGPLMKSQYDLEIRSFDYGVPRRQNSPLKLRLDVGQLPPRFIDFHDDGYKFEVPEDARGGTVIGKIQALSVSGSRVGYKISDGNSGNRFRINSDGEIMLNFLLDYETQAKEYELQVEAIEMIPSGLISSIDVKILVLNANDHHPMFEQGSYTATVPEDAAFGSSILTVAATDCDCSQDCSCSSGQLSYSVRDTEYFTVDPDTGVISPARSLDYERIITHIFQVRASDHLRNKTNVALAYVKINVTNVNDNQPRFANPEYSFSVDEDAQVGIGLAVIEIHDDDHDEITYSIVQGSSPFTIDARTGVISLSRKLPSSPWEYTFTIRGTDSNGAFSDAKVFMTIRDKNNNRPVFEKCEDSTVTENLSPGQVVTQIVATDVDRGLGGEIEYSLAYGDEFFEIDNTTDTTVLTIQAVSKNNQPLTYTPLFTWQFASEFFHINPQTGEIKAGGKALDYEELKIFRMQFKASESKTLFSTCLVEIRITDVNDNTPIFGTEFYEGRVLENSPPNSDVLQVHAYDPDTGGGGLLTYSIIESDTTDGKYFSIDSSTGLIRTKETFDREVADEKHFTVLVEARDKGGKFGRSYVDIEVVDDNDAGPVFATTQYSLSVREDAELGWILHSFTVQDIDVGLNSLVSFYISSGDVRHAFHLETVYYPQNVGQLIVDDKLDYETDKEYNLKIISTDGRTTSQPPARVRIEVIDVNDNAPVFNQLRYDATVVEGSPGSLLVVTVSATDIDTTGETISYFLDKQGEMFFTIGPENGEIRTSGRPLDREETPVLYFKVQATDGIFVGSAGVKIVVLDINDKAPYFPSPPYIGTIEENNPPGTSVIVVQAIDEDDPKENGNTDLTYSLDDDSDGLFVIDSTTGLISNTMTFDKEGDPDEYNVTVRATDNGTPRQLSGTTVVTIRVVDANDHKPIFEPLEYRASVPENAFPGFFVTQVSATDIDLGFNGKFEFTTVSGNDPYAFYINPATGAILVSGELDYETRPSYTLKINVSDLGIPQQTSSELASVFITIIDVNDHPPIFVPDTYSISINEDELVGSSLLSLVTNDLDKGIETRLWFTVEFGDSTDSFDVRPDPNNPSIGILYITAPLDRETVSSYKLEIKAEDADELFAICFVTVTVLDINDNGPHFIPPIFFGSIVEKVSTAQFVVTLSAFDPDEPFNGPPFEYKILNGTVEGNFYIEPSSKTSTTADIYSSASYQFNYEEKQEWKLWVQVTDNGNPAMSNITVVYIEVKDSVNNNAPFNATMTIILNSYQGRFAGGAIGKVYYRDNDFEVDENGYTITTQNPGSFFTLDTNTGHLSAPENIPAGNYGLFVRVTEKNRNQALPLKVVFSGITVMVRNISQAAVLKSTTIQFVQIHKKAIFVGDYYSKLVGVLQEIFSNNGGDFFVQYYVYIFSIQIDTDDPQAINVQLAVNTPKNEYWSTTDILTKLIEKRSSLESIGLTVSTFGIDTCAKEYNKTGICRNVVSAFTTFTVISGDYGQLPAPDTSLTFVSIDVKLEAKYFFFEIKPVLRCSDKPCLNGGICHDVQPEGIICQCKHKFAGLVTGPLCQETTRTFEGGLGESYIWLEKLVAYDRNVVQLEFTTTVADGLILYQGPLLEVGVGQPRDFLAIVLFGGFIRVVVSLGSQPLTLTMSRGPRLDDSQWHSIEVRQELKTFTVIIDQCKNARLIQLGDQLVEDESECKISGNVRGTDVFLNSIWPLQIGGVENPQVSYPDLNYTGFVGCIRKIINNKHMYDLKNPLKVVNSPEGCTLALTACSSCNNNGYCEPYLDKESVCVCDVGYSGDDCSASSTSTNTSLVFLATNSLGTEFVRIGILNHVLRCVFRLGSRTKVLSLPNVNITDGKTHIVKVERVGNYATLQVDYAGKVEGSTGGSSNLMNFGGGALFSGGTRRLTAMLVMRAIVKSNGKAIVQTADGGLISTFTSFSGSLYGVSLITIGKKGGVTVKILKNATLIRMYQKHSIRSVYNSSAGKVVLGSAGVSVSEIRVSNSSAQSVHRILQRRNQQSSGDPRAKAGPGANAVVTGGKLSSVADYGSRLKLRQSTEGKRNRSDVDESYAGCIPQNRFNDIDVDHEGSPVTVERQNVIFGCPCEKGDCANNGTCLIDTTSPLVNVCKCAEPWTGLRCYEIVEDPGGGKTQPNTPSPPAWNWLAILAVLLLLLIALILLGLYLLWKRCREDATDAGTGPAKAAVAPTGHGTVRPYSAGAGEMDSTDYDLRHLMKYMYTEKAIGSSDLEHGHEHANVRVYRDDGIRGTDNLHFDLRQLTSHRHHVIQGGTNVHDTHLGIGNQGFHGSMPTVTSHLHTKITRHVVRADSNVSLSHDEVNSFEDEGNDSDVDDLSEIGSGDDADWDLPEDSWEHHFVRLRDGN</sequence>
<keyword evidence="9 15" id="KW-0472">Membrane</keyword>
<keyword evidence="21" id="KW-1185">Reference proteome</keyword>
<feature type="domain" description="Laminin G" evidence="17">
    <location>
        <begin position="3368"/>
        <end position="3564"/>
    </location>
</feature>
<feature type="domain" description="Cadherin" evidence="19">
    <location>
        <begin position="365"/>
        <end position="467"/>
    </location>
</feature>
<feature type="domain" description="Cadherin" evidence="19">
    <location>
        <begin position="1658"/>
        <end position="1755"/>
    </location>
</feature>
<evidence type="ECO:0000259" key="17">
    <source>
        <dbReference type="PROSITE" id="PS50025"/>
    </source>
</evidence>
<evidence type="ECO:0000256" key="10">
    <source>
        <dbReference type="ARBA" id="ARBA00023157"/>
    </source>
</evidence>
<dbReference type="GO" id="GO:0007156">
    <property type="term" value="P:homophilic cell adhesion via plasma membrane adhesion molecules"/>
    <property type="evidence" value="ECO:0007669"/>
    <property type="project" value="InterPro"/>
</dbReference>
<feature type="region of interest" description="Disordered" evidence="14">
    <location>
        <begin position="4136"/>
        <end position="4165"/>
    </location>
</feature>
<dbReference type="PROSITE" id="PS00022">
    <property type="entry name" value="EGF_1"/>
    <property type="match status" value="2"/>
</dbReference>
<keyword evidence="5" id="KW-0677">Repeat</keyword>
<dbReference type="GO" id="GO:0016342">
    <property type="term" value="C:catenin complex"/>
    <property type="evidence" value="ECO:0007669"/>
    <property type="project" value="TreeGrafter"/>
</dbReference>
<evidence type="ECO:0000259" key="18">
    <source>
        <dbReference type="PROSITE" id="PS50026"/>
    </source>
</evidence>
<feature type="domain" description="Cadherin" evidence="19">
    <location>
        <begin position="2836"/>
        <end position="2948"/>
    </location>
</feature>
<feature type="domain" description="Cadherin" evidence="19">
    <location>
        <begin position="1141"/>
        <end position="1239"/>
    </location>
</feature>
<dbReference type="OrthoDB" id="6252479at2759"/>
<feature type="signal peptide" evidence="16">
    <location>
        <begin position="1"/>
        <end position="24"/>
    </location>
</feature>
<feature type="domain" description="Cadherin" evidence="19">
    <location>
        <begin position="2303"/>
        <end position="2409"/>
    </location>
</feature>
<feature type="domain" description="Cadherin" evidence="19">
    <location>
        <begin position="671"/>
        <end position="768"/>
    </location>
</feature>
<feature type="domain" description="Cadherin" evidence="19">
    <location>
        <begin position="1348"/>
        <end position="1550"/>
    </location>
</feature>
<feature type="domain" description="Cadherin" evidence="19">
    <location>
        <begin position="2163"/>
        <end position="2302"/>
    </location>
</feature>
<keyword evidence="4 16" id="KW-0732">Signal</keyword>
<evidence type="ECO:0000256" key="12">
    <source>
        <dbReference type="PROSITE-ProRule" id="PRU00043"/>
    </source>
</evidence>
<name>A0A3M6TEG5_POCDA</name>
<evidence type="ECO:0000256" key="1">
    <source>
        <dbReference type="ARBA" id="ARBA00004167"/>
    </source>
</evidence>
<feature type="domain" description="Cadherin" evidence="19">
    <location>
        <begin position="1959"/>
        <end position="2066"/>
    </location>
</feature>
<dbReference type="EMBL" id="RCHS01003781">
    <property type="protein sequence ID" value="RMX39817.1"/>
    <property type="molecule type" value="Genomic_DNA"/>
</dbReference>
<keyword evidence="10 13" id="KW-1015">Disulfide bond</keyword>
<feature type="disulfide bond" evidence="13">
    <location>
        <begin position="3592"/>
        <end position="3601"/>
    </location>
</feature>
<dbReference type="SUPFAM" id="SSF49313">
    <property type="entry name" value="Cadherin-like"/>
    <property type="match status" value="29"/>
</dbReference>
<dbReference type="InterPro" id="IPR013320">
    <property type="entry name" value="ConA-like_dom_sf"/>
</dbReference>
<dbReference type="SMART" id="SM00112">
    <property type="entry name" value="CA"/>
    <property type="match status" value="27"/>
</dbReference>
<feature type="domain" description="Cadherin" evidence="19">
    <location>
        <begin position="572"/>
        <end position="670"/>
    </location>
</feature>
<dbReference type="SMART" id="SM00181">
    <property type="entry name" value="EGF"/>
    <property type="match status" value="3"/>
</dbReference>
<evidence type="ECO:0000259" key="19">
    <source>
        <dbReference type="PROSITE" id="PS50268"/>
    </source>
</evidence>
<feature type="domain" description="Cadherin" evidence="19">
    <location>
        <begin position="1240"/>
        <end position="1347"/>
    </location>
</feature>
<dbReference type="Proteomes" id="UP000275408">
    <property type="component" value="Unassembled WGS sequence"/>
</dbReference>
<dbReference type="Gene3D" id="2.60.40.60">
    <property type="entry name" value="Cadherins"/>
    <property type="match status" value="29"/>
</dbReference>
<feature type="domain" description="Cadherin" evidence="19">
    <location>
        <begin position="132"/>
        <end position="245"/>
    </location>
</feature>
<feature type="transmembrane region" description="Helical" evidence="15">
    <location>
        <begin position="3959"/>
        <end position="3985"/>
    </location>
</feature>
<evidence type="ECO:0000256" key="11">
    <source>
        <dbReference type="ARBA" id="ARBA00023180"/>
    </source>
</evidence>
<feature type="domain" description="Cadherin" evidence="19">
    <location>
        <begin position="2519"/>
        <end position="2619"/>
    </location>
</feature>
<keyword evidence="7" id="KW-0130">Cell adhesion</keyword>
<evidence type="ECO:0000256" key="8">
    <source>
        <dbReference type="ARBA" id="ARBA00022989"/>
    </source>
</evidence>
<dbReference type="GO" id="GO:0045296">
    <property type="term" value="F:cadherin binding"/>
    <property type="evidence" value="ECO:0007669"/>
    <property type="project" value="TreeGrafter"/>
</dbReference>
<dbReference type="CDD" id="cd11304">
    <property type="entry name" value="Cadherin_repeat"/>
    <property type="match status" value="27"/>
</dbReference>
<dbReference type="InterPro" id="IPR039808">
    <property type="entry name" value="Cadherin"/>
</dbReference>
<gene>
    <name evidence="20" type="ORF">pdam_00016817</name>
</gene>
<evidence type="ECO:0000313" key="20">
    <source>
        <dbReference type="EMBL" id="RMX39817.1"/>
    </source>
</evidence>
<evidence type="ECO:0000256" key="6">
    <source>
        <dbReference type="ARBA" id="ARBA00022837"/>
    </source>
</evidence>
<feature type="domain" description="Cadherin" evidence="19">
    <location>
        <begin position="769"/>
        <end position="881"/>
    </location>
</feature>
<feature type="domain" description="Cadherin" evidence="19">
    <location>
        <begin position="246"/>
        <end position="364"/>
    </location>
</feature>
<evidence type="ECO:0000256" key="15">
    <source>
        <dbReference type="SAM" id="Phobius"/>
    </source>
</evidence>
<feature type="domain" description="Cadherin" evidence="19">
    <location>
        <begin position="1756"/>
        <end position="1868"/>
    </location>
</feature>
<accession>A0A3M6TEG5</accession>
<comment type="subcellular location">
    <subcellularLocation>
        <location evidence="1">Membrane</location>
        <topology evidence="1">Single-pass membrane protein</topology>
    </subcellularLocation>
</comment>
<dbReference type="PROSITE" id="PS50025">
    <property type="entry name" value="LAM_G_DOMAIN"/>
    <property type="match status" value="1"/>
</dbReference>
<feature type="chain" id="PRO_5018152321" evidence="16">
    <location>
        <begin position="25"/>
        <end position="4180"/>
    </location>
</feature>
<dbReference type="FunFam" id="2.60.40.60:FF:000104">
    <property type="entry name" value="cadherin-23 isoform X1"/>
    <property type="match status" value="1"/>
</dbReference>
<keyword evidence="11" id="KW-0325">Glycoprotein</keyword>
<feature type="compositionally biased region" description="Acidic residues" evidence="14">
    <location>
        <begin position="4137"/>
        <end position="4165"/>
    </location>
</feature>
<comment type="caution">
    <text evidence="20">The sequence shown here is derived from an EMBL/GenBank/DDBJ whole genome shotgun (WGS) entry which is preliminary data.</text>
</comment>
<evidence type="ECO:0000256" key="14">
    <source>
        <dbReference type="SAM" id="MobiDB-lite"/>
    </source>
</evidence>
<evidence type="ECO:0000256" key="16">
    <source>
        <dbReference type="SAM" id="SignalP"/>
    </source>
</evidence>
<dbReference type="FunFam" id="2.60.40.60:FF:000032">
    <property type="entry name" value="FAT atypical cadherin 1"/>
    <property type="match status" value="1"/>
</dbReference>
<dbReference type="InterPro" id="IPR000742">
    <property type="entry name" value="EGF"/>
</dbReference>
<dbReference type="STRING" id="46731.A0A3M6TEG5"/>
<dbReference type="GO" id="GO:0016477">
    <property type="term" value="P:cell migration"/>
    <property type="evidence" value="ECO:0007669"/>
    <property type="project" value="TreeGrafter"/>
</dbReference>
<feature type="domain" description="Cadherin" evidence="19">
    <location>
        <begin position="2729"/>
        <end position="2835"/>
    </location>
</feature>
<feature type="domain" description="Cadherin" evidence="19">
    <location>
        <begin position="468"/>
        <end position="571"/>
    </location>
</feature>
<evidence type="ECO:0000256" key="7">
    <source>
        <dbReference type="ARBA" id="ARBA00022889"/>
    </source>
</evidence>
<feature type="domain" description="Cadherin" evidence="19">
    <location>
        <begin position="2067"/>
        <end position="2163"/>
    </location>
</feature>
<feature type="domain" description="EGF-like" evidence="18">
    <location>
        <begin position="3567"/>
        <end position="3602"/>
    </location>
</feature>
<evidence type="ECO:0000256" key="4">
    <source>
        <dbReference type="ARBA" id="ARBA00022729"/>
    </source>
</evidence>
<dbReference type="PRINTS" id="PR00205">
    <property type="entry name" value="CADHERIN"/>
</dbReference>
<dbReference type="PANTHER" id="PTHR24027">
    <property type="entry name" value="CADHERIN-23"/>
    <property type="match status" value="1"/>
</dbReference>
<feature type="domain" description="Cadherin" evidence="19">
    <location>
        <begin position="1857"/>
        <end position="1958"/>
    </location>
</feature>
<protein>
    <submittedName>
        <fullName evidence="20">Uncharacterized protein</fullName>
    </submittedName>
</protein>
<evidence type="ECO:0000256" key="13">
    <source>
        <dbReference type="PROSITE-ProRule" id="PRU00076"/>
    </source>
</evidence>
<dbReference type="CDD" id="cd00110">
    <property type="entry name" value="LamG"/>
    <property type="match status" value="2"/>
</dbReference>
<reference evidence="20 21" key="1">
    <citation type="journal article" date="2018" name="Sci. Rep.">
        <title>Comparative analysis of the Pocillopora damicornis genome highlights role of immune system in coral evolution.</title>
        <authorList>
            <person name="Cunning R."/>
            <person name="Bay R.A."/>
            <person name="Gillette P."/>
            <person name="Baker A.C."/>
            <person name="Traylor-Knowles N."/>
        </authorList>
    </citation>
    <scope>NUCLEOTIDE SEQUENCE [LARGE SCALE GENOMIC DNA]</scope>
    <source>
        <strain evidence="20">RSMAS</strain>
        <tissue evidence="20">Whole animal</tissue>
    </source>
</reference>
<feature type="domain" description="Cadherin" evidence="19">
    <location>
        <begin position="2944"/>
        <end position="3057"/>
    </location>
</feature>
<dbReference type="PROSITE" id="PS00232">
    <property type="entry name" value="CADHERIN_1"/>
    <property type="match status" value="10"/>
</dbReference>
<dbReference type="SMART" id="SM00282">
    <property type="entry name" value="LamG"/>
    <property type="match status" value="2"/>
</dbReference>
<keyword evidence="2 13" id="KW-0245">EGF-like domain</keyword>
<dbReference type="FunFam" id="2.60.40.60:FF:000020">
    <property type="entry name" value="Dachsous cadherin-related 1b"/>
    <property type="match status" value="4"/>
</dbReference>
<dbReference type="PROSITE" id="PS01186">
    <property type="entry name" value="EGF_2"/>
    <property type="match status" value="2"/>
</dbReference>
<feature type="domain" description="Cadherin" evidence="19">
    <location>
        <begin position="2620"/>
        <end position="2728"/>
    </location>
</feature>
<dbReference type="GO" id="GO:0005509">
    <property type="term" value="F:calcium ion binding"/>
    <property type="evidence" value="ECO:0007669"/>
    <property type="project" value="UniProtKB-UniRule"/>
</dbReference>
<dbReference type="FunFam" id="2.60.40.60:FF:000002">
    <property type="entry name" value="Protocadherin alpha 2"/>
    <property type="match status" value="1"/>
</dbReference>
<dbReference type="Gene3D" id="2.10.25.10">
    <property type="entry name" value="Laminin"/>
    <property type="match status" value="1"/>
</dbReference>
<proteinExistence type="predicted"/>
<comment type="caution">
    <text evidence="13">Lacks conserved residue(s) required for the propagation of feature annotation.</text>
</comment>
<dbReference type="PROSITE" id="PS50268">
    <property type="entry name" value="CADHERIN_2"/>
    <property type="match status" value="26"/>
</dbReference>
<evidence type="ECO:0000256" key="2">
    <source>
        <dbReference type="ARBA" id="ARBA00022536"/>
    </source>
</evidence>
<keyword evidence="8 15" id="KW-1133">Transmembrane helix</keyword>
<evidence type="ECO:0000256" key="5">
    <source>
        <dbReference type="ARBA" id="ARBA00022737"/>
    </source>
</evidence>
<dbReference type="GO" id="GO:0008013">
    <property type="term" value="F:beta-catenin binding"/>
    <property type="evidence" value="ECO:0007669"/>
    <property type="project" value="TreeGrafter"/>
</dbReference>
<evidence type="ECO:0000256" key="9">
    <source>
        <dbReference type="ARBA" id="ARBA00023136"/>
    </source>
</evidence>
<dbReference type="InterPro" id="IPR015919">
    <property type="entry name" value="Cadherin-like_sf"/>
</dbReference>
<feature type="domain" description="EGF-like" evidence="18">
    <location>
        <begin position="3323"/>
        <end position="3364"/>
    </location>
</feature>
<dbReference type="FunFam" id="2.60.40.60:FF:000015">
    <property type="entry name" value="FAT atypical cadherin 1"/>
    <property type="match status" value="1"/>
</dbReference>
<feature type="domain" description="Cadherin" evidence="19">
    <location>
        <begin position="2410"/>
        <end position="2518"/>
    </location>
</feature>
<evidence type="ECO:0000256" key="3">
    <source>
        <dbReference type="ARBA" id="ARBA00022692"/>
    </source>
</evidence>
<keyword evidence="3 15" id="KW-0812">Transmembrane</keyword>
<dbReference type="FunFam" id="2.60.40.60:FF:000058">
    <property type="entry name" value="FAT atypical cadherin 3"/>
    <property type="match status" value="1"/>
</dbReference>
<keyword evidence="6 12" id="KW-0106">Calcium</keyword>
<organism evidence="20 21">
    <name type="scientific">Pocillopora damicornis</name>
    <name type="common">Cauliflower coral</name>
    <name type="synonym">Millepora damicornis</name>
    <dbReference type="NCBI Taxonomy" id="46731"/>
    <lineage>
        <taxon>Eukaryota</taxon>
        <taxon>Metazoa</taxon>
        <taxon>Cnidaria</taxon>
        <taxon>Anthozoa</taxon>
        <taxon>Hexacorallia</taxon>
        <taxon>Scleractinia</taxon>
        <taxon>Astrocoeniina</taxon>
        <taxon>Pocilloporidae</taxon>
        <taxon>Pocillopora</taxon>
    </lineage>
</organism>
<dbReference type="PROSITE" id="PS50026">
    <property type="entry name" value="EGF_3"/>
    <property type="match status" value="2"/>
</dbReference>
<dbReference type="Pfam" id="PF00028">
    <property type="entry name" value="Cadherin"/>
    <property type="match status" value="21"/>
</dbReference>
<dbReference type="InterPro" id="IPR020894">
    <property type="entry name" value="Cadherin_CS"/>
</dbReference>
<dbReference type="InterPro" id="IPR002126">
    <property type="entry name" value="Cadherin-like_dom"/>
</dbReference>
<feature type="domain" description="Cadherin" evidence="19">
    <location>
        <begin position="26"/>
        <end position="131"/>
    </location>
</feature>
<dbReference type="SUPFAM" id="SSF49899">
    <property type="entry name" value="Concanavalin A-like lectins/glucanases"/>
    <property type="match status" value="2"/>
</dbReference>
<dbReference type="PANTHER" id="PTHR24027:SF438">
    <property type="entry name" value="CADHERIN 23"/>
    <property type="match status" value="1"/>
</dbReference>
<feature type="domain" description="Cadherin" evidence="19">
    <location>
        <begin position="1035"/>
        <end position="1140"/>
    </location>
</feature>
<dbReference type="InterPro" id="IPR001791">
    <property type="entry name" value="Laminin_G"/>
</dbReference>
<dbReference type="Pfam" id="PF02210">
    <property type="entry name" value="Laminin_G_2"/>
    <property type="match status" value="2"/>
</dbReference>
<dbReference type="FunFam" id="2.60.40.60:FF:000033">
    <property type="entry name" value="FAT atypical cadherin 1"/>
    <property type="match status" value="2"/>
</dbReference>
<feature type="region of interest" description="Disordered" evidence="14">
    <location>
        <begin position="3807"/>
        <end position="3833"/>
    </location>
</feature>
<dbReference type="Gene3D" id="2.60.120.200">
    <property type="match status" value="2"/>
</dbReference>